<keyword evidence="1" id="KW-0812">Transmembrane</keyword>
<feature type="transmembrane region" description="Helical" evidence="1">
    <location>
        <begin position="45"/>
        <end position="66"/>
    </location>
</feature>
<protein>
    <submittedName>
        <fullName evidence="2">Uncharacterized protein</fullName>
    </submittedName>
</protein>
<dbReference type="Proteomes" id="UP001501166">
    <property type="component" value="Unassembled WGS sequence"/>
</dbReference>
<dbReference type="EMBL" id="BAAACW010000063">
    <property type="protein sequence ID" value="GAA0359921.1"/>
    <property type="molecule type" value="Genomic_DNA"/>
</dbReference>
<sequence>MFGKKIEHKQLFDLIFKGVIILYIILSTVFGFIVDYNSLGIFTNWWLLFIGVVFLVINSLITIIHFKRLSLPFVINSLLNLSLAILIYFLYQSVV</sequence>
<name>A0ABN0XBE1_9LACT</name>
<organism evidence="2 3">
    <name type="scientific">Alkalibacterium iburiense</name>
    <dbReference type="NCBI Taxonomy" id="290589"/>
    <lineage>
        <taxon>Bacteria</taxon>
        <taxon>Bacillati</taxon>
        <taxon>Bacillota</taxon>
        <taxon>Bacilli</taxon>
        <taxon>Lactobacillales</taxon>
        <taxon>Carnobacteriaceae</taxon>
        <taxon>Alkalibacterium</taxon>
    </lineage>
</organism>
<feature type="transmembrane region" description="Helical" evidence="1">
    <location>
        <begin position="73"/>
        <end position="91"/>
    </location>
</feature>
<keyword evidence="1" id="KW-0472">Membrane</keyword>
<proteinExistence type="predicted"/>
<keyword evidence="1" id="KW-1133">Transmembrane helix</keyword>
<evidence type="ECO:0000256" key="1">
    <source>
        <dbReference type="SAM" id="Phobius"/>
    </source>
</evidence>
<keyword evidence="3" id="KW-1185">Reference proteome</keyword>
<dbReference type="RefSeq" id="WP_343754583.1">
    <property type="nucleotide sequence ID" value="NZ_BAAACW010000063.1"/>
</dbReference>
<evidence type="ECO:0000313" key="2">
    <source>
        <dbReference type="EMBL" id="GAA0359921.1"/>
    </source>
</evidence>
<comment type="caution">
    <text evidence="2">The sequence shown here is derived from an EMBL/GenBank/DDBJ whole genome shotgun (WGS) entry which is preliminary data.</text>
</comment>
<evidence type="ECO:0000313" key="3">
    <source>
        <dbReference type="Proteomes" id="UP001501166"/>
    </source>
</evidence>
<accession>A0ABN0XBE1</accession>
<feature type="transmembrane region" description="Helical" evidence="1">
    <location>
        <begin position="12"/>
        <end position="33"/>
    </location>
</feature>
<gene>
    <name evidence="2" type="ORF">GCM10008932_10660</name>
</gene>
<reference evidence="2 3" key="1">
    <citation type="journal article" date="2019" name="Int. J. Syst. Evol. Microbiol.">
        <title>The Global Catalogue of Microorganisms (GCM) 10K type strain sequencing project: providing services to taxonomists for standard genome sequencing and annotation.</title>
        <authorList>
            <consortium name="The Broad Institute Genomics Platform"/>
            <consortium name="The Broad Institute Genome Sequencing Center for Infectious Disease"/>
            <person name="Wu L."/>
            <person name="Ma J."/>
        </authorList>
    </citation>
    <scope>NUCLEOTIDE SEQUENCE [LARGE SCALE GENOMIC DNA]</scope>
    <source>
        <strain evidence="2 3">JCM 12662</strain>
    </source>
</reference>